<organism evidence="4 5">
    <name type="scientific">Daucus carota subsp. sativus</name>
    <name type="common">Carrot</name>
    <dbReference type="NCBI Taxonomy" id="79200"/>
    <lineage>
        <taxon>Eukaryota</taxon>
        <taxon>Viridiplantae</taxon>
        <taxon>Streptophyta</taxon>
        <taxon>Embryophyta</taxon>
        <taxon>Tracheophyta</taxon>
        <taxon>Spermatophyta</taxon>
        <taxon>Magnoliopsida</taxon>
        <taxon>eudicotyledons</taxon>
        <taxon>Gunneridae</taxon>
        <taxon>Pentapetalae</taxon>
        <taxon>asterids</taxon>
        <taxon>campanulids</taxon>
        <taxon>Apiales</taxon>
        <taxon>Apiaceae</taxon>
        <taxon>Apioideae</taxon>
        <taxon>Scandiceae</taxon>
        <taxon>Daucinae</taxon>
        <taxon>Daucus</taxon>
        <taxon>Daucus sect. Daucus</taxon>
    </lineage>
</organism>
<feature type="domain" description="Protein kinase" evidence="3">
    <location>
        <begin position="270"/>
        <end position="538"/>
    </location>
</feature>
<evidence type="ECO:0000313" key="5">
    <source>
        <dbReference type="Proteomes" id="UP000077755"/>
    </source>
</evidence>
<dbReference type="InterPro" id="IPR008271">
    <property type="entry name" value="Ser/Thr_kinase_AS"/>
</dbReference>
<dbReference type="GO" id="GO:0004672">
    <property type="term" value="F:protein kinase activity"/>
    <property type="evidence" value="ECO:0007669"/>
    <property type="project" value="InterPro"/>
</dbReference>
<sequence length="543" mass="60391">MFFQVDHPKPYSCLVLVFSFFAITKFGLSETNCVLDIEYPLSIDNSTCKGGDWDGFLKNSCCESIFNGFLYALGKKANETGKILMTRSEQKECLASMNANVFSCGLEKLTNGEGGCSDYSVTDVLGNDLRKLGQDCEVLGSNDISNTTCPVCSNRLDEISVSANHDKTETDVCKFAVLITLTSQRIDDVKWVQGLYQCLNQERVALGLWIIVGGIVGVTVLLTVALWMWSRKIKKGKLPAGKDAKEDSVSEDSSYSKISIKDVYSATNNLNALNFIGQGIAGKVYKGILPDGQHIAVKHIINDGQMETFVREVTSLSHVRHPNLVEILGHCKGEEECFLIYELCHKGNLSEWLFGKEKTLSWTRRLEIAIDCARGLWFLHTYPEGCIVHRDIKPTNILICSNYQGKLSDFGLSKVIAVDKSYVSSEVRGTFGYVDPEYRMNHRVNSSGDVYSFGIVILQLISGQRVINLDANKPMPLSKMARLVTRGGNIIDFADPKLNGNFSEEAFEFLLKLALTCTGIKQQRPSMEQVFRKLEKALEMSVS</sequence>
<dbReference type="Pfam" id="PF00069">
    <property type="entry name" value="Pkinase"/>
    <property type="match status" value="1"/>
</dbReference>
<dbReference type="PANTHER" id="PTHR48055:SF9">
    <property type="entry name" value="PROTEIN KINASE DOMAIN-CONTAINING PROTEIN"/>
    <property type="match status" value="1"/>
</dbReference>
<dbReference type="GO" id="GO:0016020">
    <property type="term" value="C:membrane"/>
    <property type="evidence" value="ECO:0007669"/>
    <property type="project" value="TreeGrafter"/>
</dbReference>
<accession>A0AAF0XHV1</accession>
<feature type="chain" id="PRO_5042120712" description="Protein kinase domain-containing protein" evidence="2">
    <location>
        <begin position="30"/>
        <end position="543"/>
    </location>
</feature>
<evidence type="ECO:0000259" key="3">
    <source>
        <dbReference type="PROSITE" id="PS50011"/>
    </source>
</evidence>
<reference evidence="4" key="2">
    <citation type="submission" date="2022-03" db="EMBL/GenBank/DDBJ databases">
        <title>Draft title - Genomic analysis of global carrot germplasm unveils the trajectory of domestication and the origin of high carotenoid orange carrot.</title>
        <authorList>
            <person name="Iorizzo M."/>
            <person name="Ellison S."/>
            <person name="Senalik D."/>
            <person name="Macko-Podgorni A."/>
            <person name="Grzebelus D."/>
            <person name="Bostan H."/>
            <person name="Rolling W."/>
            <person name="Curaba J."/>
            <person name="Simon P."/>
        </authorList>
    </citation>
    <scope>NUCLEOTIDE SEQUENCE</scope>
    <source>
        <tissue evidence="4">Leaf</tissue>
    </source>
</reference>
<evidence type="ECO:0000256" key="1">
    <source>
        <dbReference type="SAM" id="Phobius"/>
    </source>
</evidence>
<dbReference type="PANTHER" id="PTHR48055">
    <property type="entry name" value="LEUCINE-RICH REPEAT RECEPTOR PROTEIN KINASE EMS1"/>
    <property type="match status" value="1"/>
</dbReference>
<keyword evidence="5" id="KW-1185">Reference proteome</keyword>
<dbReference type="PROSITE" id="PS50011">
    <property type="entry name" value="PROTEIN_KINASE_DOM"/>
    <property type="match status" value="1"/>
</dbReference>
<keyword evidence="1" id="KW-1133">Transmembrane helix</keyword>
<dbReference type="FunFam" id="3.30.200.20:FF:000608">
    <property type="entry name" value="Serine/threonine kinase protein"/>
    <property type="match status" value="1"/>
</dbReference>
<dbReference type="Proteomes" id="UP000077755">
    <property type="component" value="Chromosome 7"/>
</dbReference>
<evidence type="ECO:0000313" key="4">
    <source>
        <dbReference type="EMBL" id="WOH08355.1"/>
    </source>
</evidence>
<protein>
    <recommendedName>
        <fullName evidence="3">Protein kinase domain-containing protein</fullName>
    </recommendedName>
</protein>
<dbReference type="FunFam" id="1.10.510.10:FF:000530">
    <property type="entry name" value="probable receptor-like protein kinase At5g59700"/>
    <property type="match status" value="1"/>
</dbReference>
<gene>
    <name evidence="4" type="ORF">DCAR_0727794</name>
</gene>
<dbReference type="AlphaFoldDB" id="A0AAF0XHV1"/>
<evidence type="ECO:0000256" key="2">
    <source>
        <dbReference type="SAM" id="SignalP"/>
    </source>
</evidence>
<dbReference type="Gene3D" id="3.30.200.20">
    <property type="entry name" value="Phosphorylase Kinase, domain 1"/>
    <property type="match status" value="1"/>
</dbReference>
<dbReference type="EMBL" id="CP093349">
    <property type="protein sequence ID" value="WOH08355.1"/>
    <property type="molecule type" value="Genomic_DNA"/>
</dbReference>
<keyword evidence="1" id="KW-0472">Membrane</keyword>
<feature type="transmembrane region" description="Helical" evidence="1">
    <location>
        <begin position="206"/>
        <end position="229"/>
    </location>
</feature>
<dbReference type="InterPro" id="IPR043891">
    <property type="entry name" value="SPARK"/>
</dbReference>
<keyword evidence="1" id="KW-0812">Transmembrane</keyword>
<proteinExistence type="predicted"/>
<dbReference type="Pfam" id="PF19160">
    <property type="entry name" value="SPARK"/>
    <property type="match status" value="1"/>
</dbReference>
<reference evidence="4" key="1">
    <citation type="journal article" date="2016" name="Nat. Genet.">
        <title>A high-quality carrot genome assembly provides new insights into carotenoid accumulation and asterid genome evolution.</title>
        <authorList>
            <person name="Iorizzo M."/>
            <person name="Ellison S."/>
            <person name="Senalik D."/>
            <person name="Zeng P."/>
            <person name="Satapoomin P."/>
            <person name="Huang J."/>
            <person name="Bowman M."/>
            <person name="Iovene M."/>
            <person name="Sanseverino W."/>
            <person name="Cavagnaro P."/>
            <person name="Yildiz M."/>
            <person name="Macko-Podgorni A."/>
            <person name="Moranska E."/>
            <person name="Grzebelus E."/>
            <person name="Grzebelus D."/>
            <person name="Ashrafi H."/>
            <person name="Zheng Z."/>
            <person name="Cheng S."/>
            <person name="Spooner D."/>
            <person name="Van Deynze A."/>
            <person name="Simon P."/>
        </authorList>
    </citation>
    <scope>NUCLEOTIDE SEQUENCE</scope>
    <source>
        <tissue evidence="4">Leaf</tissue>
    </source>
</reference>
<dbReference type="InterPro" id="IPR051564">
    <property type="entry name" value="LRR_receptor-like_kinase"/>
</dbReference>
<feature type="signal peptide" evidence="2">
    <location>
        <begin position="1"/>
        <end position="29"/>
    </location>
</feature>
<dbReference type="InterPro" id="IPR000719">
    <property type="entry name" value="Prot_kinase_dom"/>
</dbReference>
<keyword evidence="2" id="KW-0732">Signal</keyword>
<dbReference type="Gene3D" id="1.10.510.10">
    <property type="entry name" value="Transferase(Phosphotransferase) domain 1"/>
    <property type="match status" value="1"/>
</dbReference>
<dbReference type="SMART" id="SM00220">
    <property type="entry name" value="S_TKc"/>
    <property type="match status" value="1"/>
</dbReference>
<dbReference type="SUPFAM" id="SSF56112">
    <property type="entry name" value="Protein kinase-like (PK-like)"/>
    <property type="match status" value="1"/>
</dbReference>
<name>A0AAF0XHV1_DAUCS</name>
<dbReference type="GO" id="GO:0005524">
    <property type="term" value="F:ATP binding"/>
    <property type="evidence" value="ECO:0007669"/>
    <property type="project" value="InterPro"/>
</dbReference>
<dbReference type="PROSITE" id="PS00108">
    <property type="entry name" value="PROTEIN_KINASE_ST"/>
    <property type="match status" value="1"/>
</dbReference>
<dbReference type="InterPro" id="IPR011009">
    <property type="entry name" value="Kinase-like_dom_sf"/>
</dbReference>